<dbReference type="Gene3D" id="3.30.450.20">
    <property type="entry name" value="PAS domain"/>
    <property type="match status" value="2"/>
</dbReference>
<dbReference type="InterPro" id="IPR005467">
    <property type="entry name" value="His_kinase_dom"/>
</dbReference>
<dbReference type="EC" id="2.7.13.3" evidence="3"/>
<dbReference type="EMBL" id="RAVZ01000137">
    <property type="protein sequence ID" value="RKG85269.1"/>
    <property type="molecule type" value="Genomic_DNA"/>
</dbReference>
<keyword evidence="9" id="KW-0067">ATP-binding</keyword>
<dbReference type="Pfam" id="PF08448">
    <property type="entry name" value="PAS_4"/>
    <property type="match status" value="1"/>
</dbReference>
<keyword evidence="8 15" id="KW-0418">Kinase</keyword>
<dbReference type="SUPFAM" id="SSF55874">
    <property type="entry name" value="ATPase domain of HSP90 chaperone/DNA topoisomerase II/histidine kinase"/>
    <property type="match status" value="1"/>
</dbReference>
<evidence type="ECO:0000256" key="11">
    <source>
        <dbReference type="ARBA" id="ARBA00023012"/>
    </source>
</evidence>
<dbReference type="InterPro" id="IPR036890">
    <property type="entry name" value="HATPase_C_sf"/>
</dbReference>
<reference evidence="16" key="1">
    <citation type="submission" date="2018-09" db="EMBL/GenBank/DDBJ databases">
        <authorList>
            <person name="Livingstone P.G."/>
            <person name="Whitworth D.E."/>
        </authorList>
    </citation>
    <scope>NUCLEOTIDE SEQUENCE [LARGE SCALE GENOMIC DNA]</scope>
    <source>
        <strain evidence="16">CA054A</strain>
    </source>
</reference>
<dbReference type="SMART" id="SM00387">
    <property type="entry name" value="HATPase_c"/>
    <property type="match status" value="1"/>
</dbReference>
<dbReference type="InterPro" id="IPR000014">
    <property type="entry name" value="PAS"/>
</dbReference>
<evidence type="ECO:0000256" key="1">
    <source>
        <dbReference type="ARBA" id="ARBA00000085"/>
    </source>
</evidence>
<comment type="subcellular location">
    <subcellularLocation>
        <location evidence="2">Membrane</location>
        <topology evidence="2">Multi-pass membrane protein</topology>
    </subcellularLocation>
</comment>
<keyword evidence="11" id="KW-0902">Two-component regulatory system</keyword>
<keyword evidence="5" id="KW-0808">Transferase</keyword>
<dbReference type="PRINTS" id="PR00344">
    <property type="entry name" value="BCTRLSENSOR"/>
</dbReference>
<dbReference type="Proteomes" id="UP000268094">
    <property type="component" value="Unassembled WGS sequence"/>
</dbReference>
<dbReference type="InterPro" id="IPR036097">
    <property type="entry name" value="HisK_dim/P_sf"/>
</dbReference>
<keyword evidence="6" id="KW-0812">Transmembrane</keyword>
<dbReference type="NCBIfam" id="TIGR00229">
    <property type="entry name" value="sensory_box"/>
    <property type="match status" value="1"/>
</dbReference>
<dbReference type="CDD" id="cd00082">
    <property type="entry name" value="HisKA"/>
    <property type="match status" value="1"/>
</dbReference>
<dbReference type="PROSITE" id="PS50109">
    <property type="entry name" value="HIS_KIN"/>
    <property type="match status" value="1"/>
</dbReference>
<evidence type="ECO:0000256" key="3">
    <source>
        <dbReference type="ARBA" id="ARBA00012438"/>
    </source>
</evidence>
<dbReference type="PANTHER" id="PTHR42878">
    <property type="entry name" value="TWO-COMPONENT HISTIDINE KINASE"/>
    <property type="match status" value="1"/>
</dbReference>
<dbReference type="InterPro" id="IPR003661">
    <property type="entry name" value="HisK_dim/P_dom"/>
</dbReference>
<evidence type="ECO:0000256" key="4">
    <source>
        <dbReference type="ARBA" id="ARBA00022553"/>
    </source>
</evidence>
<evidence type="ECO:0000313" key="15">
    <source>
        <dbReference type="EMBL" id="RKG85269.1"/>
    </source>
</evidence>
<evidence type="ECO:0000256" key="5">
    <source>
        <dbReference type="ARBA" id="ARBA00022679"/>
    </source>
</evidence>
<dbReference type="InterPro" id="IPR004358">
    <property type="entry name" value="Sig_transdc_His_kin-like_C"/>
</dbReference>
<dbReference type="SUPFAM" id="SSF47384">
    <property type="entry name" value="Homodimeric domain of signal transducing histidine kinase"/>
    <property type="match status" value="1"/>
</dbReference>
<sequence length="501" mass="54020">MPQPVFHRLPGALPSSGVPEESWPFLTALLNAPGWGVALVGADSRLLWMNDLLASLCGRPAAHSVGRLLTEAWPGLAPSLAPLVGRAQSGERVAEELVSGRFGEVGTLRHLTVSAMPAAPASAGVLVLLRDNSARLREEAALRASEEHMRSIVEISCDGYFFHDRGQFLDISPGLARLLGHYETAELIGRNVIECVAPEFRVPARDAMERGVEAPYEVAIVHRDGRRIPVEVMGRPATFQGRAVRLAAVWDVSSRKSAEERLARMEHFREQFLGVVGQDLKAQLQPLQRDVLALQHAAQMPEALTEQVGRVGQGVRRVERMIHQLLDFTRARLSGGLPLQATSVHLGQLAEQVMADRRQAHPTRELRLTAAGDLRGTWDGGRLTQLMDTLVGNALYHGPVTSTVALLLQGSSEGVTLQVHDPGCRVSPENHATLFEPFRRCPPANGGGGGGDTDGLGLSLYIARQIALAHGGRISVESGATDGTRFIVWLPRTGGSQQSGS</sequence>
<dbReference type="PROSITE" id="PS50113">
    <property type="entry name" value="PAC"/>
    <property type="match status" value="1"/>
</dbReference>
<keyword evidence="4" id="KW-0597">Phosphoprotein</keyword>
<evidence type="ECO:0000256" key="8">
    <source>
        <dbReference type="ARBA" id="ARBA00022777"/>
    </source>
</evidence>
<proteinExistence type="predicted"/>
<keyword evidence="7" id="KW-0547">Nucleotide-binding</keyword>
<name>A0A3A8IP78_9BACT</name>
<protein>
    <recommendedName>
        <fullName evidence="3">histidine kinase</fullName>
        <ecNumber evidence="3">2.7.13.3</ecNumber>
    </recommendedName>
</protein>
<keyword evidence="10" id="KW-1133">Transmembrane helix</keyword>
<dbReference type="GO" id="GO:0000155">
    <property type="term" value="F:phosphorelay sensor kinase activity"/>
    <property type="evidence" value="ECO:0007669"/>
    <property type="project" value="InterPro"/>
</dbReference>
<dbReference type="InterPro" id="IPR003594">
    <property type="entry name" value="HATPase_dom"/>
</dbReference>
<evidence type="ECO:0000259" key="14">
    <source>
        <dbReference type="PROSITE" id="PS50113"/>
    </source>
</evidence>
<dbReference type="SUPFAM" id="SSF55785">
    <property type="entry name" value="PYP-like sensor domain (PAS domain)"/>
    <property type="match status" value="1"/>
</dbReference>
<evidence type="ECO:0000256" key="2">
    <source>
        <dbReference type="ARBA" id="ARBA00004141"/>
    </source>
</evidence>
<dbReference type="InterPro" id="IPR050351">
    <property type="entry name" value="BphY/WalK/GraS-like"/>
</dbReference>
<comment type="catalytic activity">
    <reaction evidence="1">
        <text>ATP + protein L-histidine = ADP + protein N-phospho-L-histidine.</text>
        <dbReference type="EC" id="2.7.13.3"/>
    </reaction>
</comment>
<evidence type="ECO:0000256" key="9">
    <source>
        <dbReference type="ARBA" id="ARBA00022840"/>
    </source>
</evidence>
<dbReference type="AlphaFoldDB" id="A0A3A8IP78"/>
<dbReference type="SMART" id="SM00091">
    <property type="entry name" value="PAS"/>
    <property type="match status" value="2"/>
</dbReference>
<gene>
    <name evidence="15" type="ORF">D7V88_20270</name>
</gene>
<dbReference type="GO" id="GO:0016020">
    <property type="term" value="C:membrane"/>
    <property type="evidence" value="ECO:0007669"/>
    <property type="project" value="UniProtKB-SubCell"/>
</dbReference>
<keyword evidence="12" id="KW-0472">Membrane</keyword>
<evidence type="ECO:0000313" key="16">
    <source>
        <dbReference type="Proteomes" id="UP000268094"/>
    </source>
</evidence>
<feature type="domain" description="PAC" evidence="14">
    <location>
        <begin position="214"/>
        <end position="264"/>
    </location>
</feature>
<dbReference type="GO" id="GO:0007234">
    <property type="term" value="P:osmosensory signaling via phosphorelay pathway"/>
    <property type="evidence" value="ECO:0007669"/>
    <property type="project" value="TreeGrafter"/>
</dbReference>
<dbReference type="CDD" id="cd00130">
    <property type="entry name" value="PAS"/>
    <property type="match status" value="1"/>
</dbReference>
<dbReference type="InterPro" id="IPR013656">
    <property type="entry name" value="PAS_4"/>
</dbReference>
<dbReference type="Pfam" id="PF13426">
    <property type="entry name" value="PAS_9"/>
    <property type="match status" value="1"/>
</dbReference>
<evidence type="ECO:0000256" key="7">
    <source>
        <dbReference type="ARBA" id="ARBA00022741"/>
    </source>
</evidence>
<accession>A0A3A8IP78</accession>
<evidence type="ECO:0000256" key="10">
    <source>
        <dbReference type="ARBA" id="ARBA00022989"/>
    </source>
</evidence>
<dbReference type="GO" id="GO:0000156">
    <property type="term" value="F:phosphorelay response regulator activity"/>
    <property type="evidence" value="ECO:0007669"/>
    <property type="project" value="TreeGrafter"/>
</dbReference>
<dbReference type="Gene3D" id="3.30.565.10">
    <property type="entry name" value="Histidine kinase-like ATPase, C-terminal domain"/>
    <property type="match status" value="1"/>
</dbReference>
<dbReference type="RefSeq" id="WP_120542296.1">
    <property type="nucleotide sequence ID" value="NZ_RAVZ01000137.1"/>
</dbReference>
<comment type="caution">
    <text evidence="15">The sequence shown here is derived from an EMBL/GenBank/DDBJ whole genome shotgun (WGS) entry which is preliminary data.</text>
</comment>
<dbReference type="Pfam" id="PF02518">
    <property type="entry name" value="HATPase_c"/>
    <property type="match status" value="1"/>
</dbReference>
<dbReference type="GO" id="GO:0030295">
    <property type="term" value="F:protein kinase activator activity"/>
    <property type="evidence" value="ECO:0007669"/>
    <property type="project" value="TreeGrafter"/>
</dbReference>
<evidence type="ECO:0000259" key="13">
    <source>
        <dbReference type="PROSITE" id="PS50109"/>
    </source>
</evidence>
<keyword evidence="16" id="KW-1185">Reference proteome</keyword>
<dbReference type="InterPro" id="IPR000700">
    <property type="entry name" value="PAS-assoc_C"/>
</dbReference>
<dbReference type="GO" id="GO:0005524">
    <property type="term" value="F:ATP binding"/>
    <property type="evidence" value="ECO:0007669"/>
    <property type="project" value="UniProtKB-KW"/>
</dbReference>
<evidence type="ECO:0000256" key="6">
    <source>
        <dbReference type="ARBA" id="ARBA00022692"/>
    </source>
</evidence>
<organism evidence="15 16">
    <name type="scientific">Corallococcus terminator</name>
    <dbReference type="NCBI Taxonomy" id="2316733"/>
    <lineage>
        <taxon>Bacteria</taxon>
        <taxon>Pseudomonadati</taxon>
        <taxon>Myxococcota</taxon>
        <taxon>Myxococcia</taxon>
        <taxon>Myxococcales</taxon>
        <taxon>Cystobacterineae</taxon>
        <taxon>Myxococcaceae</taxon>
        <taxon>Corallococcus</taxon>
    </lineage>
</organism>
<dbReference type="OrthoDB" id="5483751at2"/>
<dbReference type="InterPro" id="IPR035965">
    <property type="entry name" value="PAS-like_dom_sf"/>
</dbReference>
<evidence type="ECO:0000256" key="12">
    <source>
        <dbReference type="ARBA" id="ARBA00023136"/>
    </source>
</evidence>
<dbReference type="PANTHER" id="PTHR42878:SF7">
    <property type="entry name" value="SENSOR HISTIDINE KINASE GLRK"/>
    <property type="match status" value="1"/>
</dbReference>
<feature type="domain" description="Histidine kinase" evidence="13">
    <location>
        <begin position="275"/>
        <end position="494"/>
    </location>
</feature>